<proteinExistence type="predicted"/>
<evidence type="ECO:0000313" key="1">
    <source>
        <dbReference type="EMBL" id="GAE52178.1"/>
    </source>
</evidence>
<name>W4S7M1_9XANT</name>
<sequence>MEQDPAGGDELVAADRAVAAVGVGEGGGGDQQAAGARAGLALLEQEFGFALFELVVEVQRPQQMPVQRVGAGIAWIQLAMPVGIAALIGGVPLQVDRARAQAGAGQVAQRLVAHLRDVLGHQPVRAAVGSGDLQHQR</sequence>
<protein>
    <submittedName>
        <fullName evidence="1">Uncharacterized protein</fullName>
    </submittedName>
</protein>
<comment type="caution">
    <text evidence="1">The sequence shown here is derived from an EMBL/GenBank/DDBJ whole genome shotgun (WGS) entry which is preliminary data.</text>
</comment>
<evidence type="ECO:0000313" key="2">
    <source>
        <dbReference type="Proteomes" id="UP000019143"/>
    </source>
</evidence>
<dbReference type="Proteomes" id="UP000019143">
    <property type="component" value="Unassembled WGS sequence"/>
</dbReference>
<organism evidence="1 2">
    <name type="scientific">Xanthomonas arboricola pv. pruni str. MAFF 311562</name>
    <dbReference type="NCBI Taxonomy" id="1414836"/>
    <lineage>
        <taxon>Bacteria</taxon>
        <taxon>Pseudomonadati</taxon>
        <taxon>Pseudomonadota</taxon>
        <taxon>Gammaproteobacteria</taxon>
        <taxon>Lysobacterales</taxon>
        <taxon>Lysobacteraceae</taxon>
        <taxon>Xanthomonas</taxon>
    </lineage>
</organism>
<dbReference type="AlphaFoldDB" id="W4S7M1"/>
<accession>W4S7M1</accession>
<reference evidence="1 2" key="1">
    <citation type="submission" date="2014-01" db="EMBL/GenBank/DDBJ databases">
        <title>Genome sequence and analysis of Xanthomonas arboricola pv. pruni.</title>
        <authorList>
            <person name="Fujikawa T."/>
            <person name="Nakazono-Nagaoka E."/>
        </authorList>
    </citation>
    <scope>NUCLEOTIDE SEQUENCE [LARGE SCALE GENOMIC DNA]</scope>
    <source>
        <strain evidence="2">MAFF 311562</strain>
    </source>
</reference>
<gene>
    <name evidence="1" type="ORF">XPU_3710</name>
</gene>
<dbReference type="EMBL" id="BAVB01000334">
    <property type="protein sequence ID" value="GAE52178.1"/>
    <property type="molecule type" value="Genomic_DNA"/>
</dbReference>